<keyword evidence="3" id="KW-1185">Reference proteome</keyword>
<reference evidence="2 3" key="1">
    <citation type="submission" date="2016-10" db="EMBL/GenBank/DDBJ databases">
        <title>Genome sequence of Streptomyces gilvigriseus MUSC 26.</title>
        <authorList>
            <person name="Lee L.-H."/>
            <person name="Ser H.-L."/>
        </authorList>
    </citation>
    <scope>NUCLEOTIDE SEQUENCE [LARGE SCALE GENOMIC DNA]</scope>
    <source>
        <strain evidence="2 3">MUSC 26</strain>
    </source>
</reference>
<feature type="signal peptide" evidence="1">
    <location>
        <begin position="1"/>
        <end position="20"/>
    </location>
</feature>
<evidence type="ECO:0000256" key="1">
    <source>
        <dbReference type="SAM" id="SignalP"/>
    </source>
</evidence>
<evidence type="ECO:0000313" key="3">
    <source>
        <dbReference type="Proteomes" id="UP000243342"/>
    </source>
</evidence>
<dbReference type="STRING" id="1428644.BIV57_08525"/>
<accession>A0A1J7BGZ1</accession>
<gene>
    <name evidence="2" type="ORF">BIV57_08525</name>
</gene>
<proteinExistence type="predicted"/>
<evidence type="ECO:0008006" key="4">
    <source>
        <dbReference type="Google" id="ProtNLM"/>
    </source>
</evidence>
<evidence type="ECO:0000313" key="2">
    <source>
        <dbReference type="EMBL" id="OIV37926.1"/>
    </source>
</evidence>
<feature type="chain" id="PRO_5038420169" description="DUF3558 domain-containing protein" evidence="1">
    <location>
        <begin position="21"/>
        <end position="208"/>
    </location>
</feature>
<sequence>MWGLGGAVAASAVWAAAVLATGGSGGGDAAPGLAGYRYTTDLCAKTDVSPFTSNGFQKETGDSGTIPAAVRRPTIDTMQCTINMKGAGSGSSSTSYSSAYLYSSLILHKKQDPKTEFADGYLSYTADKSPSYHYTVDRVPGIGQEAYLVTQVNTRSSSNVYEILGVRDHGTTYQVTFSSYASGSAKLSSGKAAQLLEQSARSTLAALK</sequence>
<dbReference type="AlphaFoldDB" id="A0A1J7BGZ1"/>
<name>A0A1J7BGZ1_9ACTN</name>
<organism evidence="2 3">
    <name type="scientific">Mangrovactinospora gilvigrisea</name>
    <dbReference type="NCBI Taxonomy" id="1428644"/>
    <lineage>
        <taxon>Bacteria</taxon>
        <taxon>Bacillati</taxon>
        <taxon>Actinomycetota</taxon>
        <taxon>Actinomycetes</taxon>
        <taxon>Kitasatosporales</taxon>
        <taxon>Streptomycetaceae</taxon>
        <taxon>Mangrovactinospora</taxon>
    </lineage>
</organism>
<protein>
    <recommendedName>
        <fullName evidence="4">DUF3558 domain-containing protein</fullName>
    </recommendedName>
</protein>
<comment type="caution">
    <text evidence="2">The sequence shown here is derived from an EMBL/GenBank/DDBJ whole genome shotgun (WGS) entry which is preliminary data.</text>
</comment>
<dbReference type="EMBL" id="MLCF01000041">
    <property type="protein sequence ID" value="OIV37926.1"/>
    <property type="molecule type" value="Genomic_DNA"/>
</dbReference>
<dbReference type="Proteomes" id="UP000243342">
    <property type="component" value="Unassembled WGS sequence"/>
</dbReference>
<keyword evidence="1" id="KW-0732">Signal</keyword>